<dbReference type="OrthoDB" id="5459937at2"/>
<accession>A0A1I4ER13</accession>
<dbReference type="Pfam" id="PF00583">
    <property type="entry name" value="Acetyltransf_1"/>
    <property type="match status" value="1"/>
</dbReference>
<evidence type="ECO:0000256" key="1">
    <source>
        <dbReference type="ARBA" id="ARBA00022679"/>
    </source>
</evidence>
<keyword evidence="5" id="KW-1185">Reference proteome</keyword>
<dbReference type="Proteomes" id="UP000199550">
    <property type="component" value="Unassembled WGS sequence"/>
</dbReference>
<protein>
    <submittedName>
        <fullName evidence="4">Phosphinothricin acetyltransferase</fullName>
    </submittedName>
</protein>
<organism evidence="4 5">
    <name type="scientific">Loktanella salsilacus</name>
    <dbReference type="NCBI Taxonomy" id="195913"/>
    <lineage>
        <taxon>Bacteria</taxon>
        <taxon>Pseudomonadati</taxon>
        <taxon>Pseudomonadota</taxon>
        <taxon>Alphaproteobacteria</taxon>
        <taxon>Rhodobacterales</taxon>
        <taxon>Roseobacteraceae</taxon>
        <taxon>Loktanella</taxon>
    </lineage>
</organism>
<name>A0A1I4ER13_9RHOB</name>
<reference evidence="4 5" key="1">
    <citation type="submission" date="2016-10" db="EMBL/GenBank/DDBJ databases">
        <authorList>
            <person name="de Groot N.N."/>
        </authorList>
    </citation>
    <scope>NUCLEOTIDE SEQUENCE [LARGE SCALE GENOMIC DNA]</scope>
    <source>
        <strain evidence="4 5">DSM 16199</strain>
    </source>
</reference>
<dbReference type="AlphaFoldDB" id="A0A1I4ER13"/>
<evidence type="ECO:0000259" key="3">
    <source>
        <dbReference type="PROSITE" id="PS51186"/>
    </source>
</evidence>
<keyword evidence="2" id="KW-0012">Acyltransferase</keyword>
<gene>
    <name evidence="4" type="ORF">SAMN04488004_10797</name>
</gene>
<dbReference type="RefSeq" id="WP_090188014.1">
    <property type="nucleotide sequence ID" value="NZ_FOTF01000007.1"/>
</dbReference>
<dbReference type="GO" id="GO:0016747">
    <property type="term" value="F:acyltransferase activity, transferring groups other than amino-acyl groups"/>
    <property type="evidence" value="ECO:0007669"/>
    <property type="project" value="InterPro"/>
</dbReference>
<feature type="domain" description="N-acetyltransferase" evidence="3">
    <location>
        <begin position="1"/>
        <end position="161"/>
    </location>
</feature>
<dbReference type="PROSITE" id="PS51186">
    <property type="entry name" value="GNAT"/>
    <property type="match status" value="1"/>
</dbReference>
<dbReference type="PANTHER" id="PTHR43072">
    <property type="entry name" value="N-ACETYLTRANSFERASE"/>
    <property type="match status" value="1"/>
</dbReference>
<dbReference type="STRING" id="195913.SAMN04488004_10797"/>
<keyword evidence="1 4" id="KW-0808">Transferase</keyword>
<dbReference type="EMBL" id="FOTF01000007">
    <property type="protein sequence ID" value="SFL07540.1"/>
    <property type="molecule type" value="Genomic_DNA"/>
</dbReference>
<evidence type="ECO:0000313" key="4">
    <source>
        <dbReference type="EMBL" id="SFL07540.1"/>
    </source>
</evidence>
<dbReference type="PANTHER" id="PTHR43072:SF23">
    <property type="entry name" value="UPF0039 PROTEIN C11D3.02C"/>
    <property type="match status" value="1"/>
</dbReference>
<dbReference type="InterPro" id="IPR000182">
    <property type="entry name" value="GNAT_dom"/>
</dbReference>
<dbReference type="CDD" id="cd04301">
    <property type="entry name" value="NAT_SF"/>
    <property type="match status" value="1"/>
</dbReference>
<dbReference type="SUPFAM" id="SSF55729">
    <property type="entry name" value="Acyl-CoA N-acyltransferases (Nat)"/>
    <property type="match status" value="1"/>
</dbReference>
<evidence type="ECO:0000256" key="2">
    <source>
        <dbReference type="ARBA" id="ARBA00023315"/>
    </source>
</evidence>
<dbReference type="InterPro" id="IPR016181">
    <property type="entry name" value="Acyl_CoA_acyltransferase"/>
</dbReference>
<proteinExistence type="predicted"/>
<evidence type="ECO:0000313" key="5">
    <source>
        <dbReference type="Proteomes" id="UP000199550"/>
    </source>
</evidence>
<dbReference type="Gene3D" id="3.40.630.30">
    <property type="match status" value="1"/>
</dbReference>
<sequence>MIRPATPVDAAAICGIWNPVIRDTTATFTAIEKTPAGITALLADKTAIAHPFWVSTAGDDITGFATYGPFRGGDGYRHTVEHTVHLAPAARGLGTGRALMAALCDHAAGQGMHSMWAGCSGDNPGAVRFHERLGFVQVAHLPQVGRKFDRWIDLILLQKML</sequence>